<evidence type="ECO:0000256" key="5">
    <source>
        <dbReference type="ARBA" id="ARBA00022777"/>
    </source>
</evidence>
<name>A0ABC9NQ62_ESCAT</name>
<dbReference type="PANTHER" id="PTHR30175:SF3">
    <property type="entry name" value="PTS SYSTEM N-ACETYLMURAMIC ACID-SPECIFIC EIIBC COMPONENT"/>
    <property type="match status" value="1"/>
</dbReference>
<reference evidence="12 13" key="1">
    <citation type="submission" date="2008-02" db="EMBL/GenBank/DDBJ databases">
        <title>Annotation of Escherichia albertii TW07627.</title>
        <authorList>
            <person name="Sutton G."/>
            <person name="Whittam T.S."/>
            <person name="Sebastian Y."/>
        </authorList>
    </citation>
    <scope>NUCLEOTIDE SEQUENCE [LARGE SCALE GENOMIC DNA]</scope>
    <source>
        <strain evidence="12 13">TW07627</strain>
    </source>
</reference>
<proteinExistence type="predicted"/>
<sequence>MAKEISNELLNTILTRVGGPGNIASCGNCMTRLRLGVHDSSLVDPNIKTLEGVGDAANLLI</sequence>
<evidence type="ECO:0000256" key="4">
    <source>
        <dbReference type="ARBA" id="ARBA00022683"/>
    </source>
</evidence>
<dbReference type="Gene3D" id="3.30.1360.60">
    <property type="entry name" value="Glucose permease domain IIB"/>
    <property type="match status" value="1"/>
</dbReference>
<dbReference type="AlphaFoldDB" id="A0ABC9NQ62"/>
<evidence type="ECO:0000256" key="10">
    <source>
        <dbReference type="PROSITE-ProRule" id="PRU00421"/>
    </source>
</evidence>
<dbReference type="SUPFAM" id="SSF55604">
    <property type="entry name" value="Glucose permease domain IIB"/>
    <property type="match status" value="1"/>
</dbReference>
<keyword evidence="2" id="KW-0762">Sugar transport</keyword>
<dbReference type="PROSITE" id="PS51098">
    <property type="entry name" value="PTS_EIIB_TYPE_1"/>
    <property type="match status" value="1"/>
</dbReference>
<evidence type="ECO:0000256" key="1">
    <source>
        <dbReference type="ARBA" id="ARBA00022448"/>
    </source>
</evidence>
<keyword evidence="4" id="KW-0598">Phosphotransferase system</keyword>
<dbReference type="EC" id="2.7.1.192" evidence="6"/>
<organism evidence="12 13">
    <name type="scientific">Escherichia albertii (strain TW07627)</name>
    <dbReference type="NCBI Taxonomy" id="502347"/>
    <lineage>
        <taxon>Bacteria</taxon>
        <taxon>Pseudomonadati</taxon>
        <taxon>Pseudomonadota</taxon>
        <taxon>Gammaproteobacteria</taxon>
        <taxon>Enterobacterales</taxon>
        <taxon>Enterobacteriaceae</taxon>
        <taxon>Escherichia</taxon>
    </lineage>
</organism>
<evidence type="ECO:0000256" key="3">
    <source>
        <dbReference type="ARBA" id="ARBA00022679"/>
    </source>
</evidence>
<evidence type="ECO:0000256" key="8">
    <source>
        <dbReference type="ARBA" id="ARBA00043021"/>
    </source>
</evidence>
<dbReference type="GO" id="GO:0016301">
    <property type="term" value="F:kinase activity"/>
    <property type="evidence" value="ECO:0007669"/>
    <property type="project" value="UniProtKB-KW"/>
</dbReference>
<evidence type="ECO:0000259" key="11">
    <source>
        <dbReference type="PROSITE" id="PS51098"/>
    </source>
</evidence>
<dbReference type="GO" id="GO:0009401">
    <property type="term" value="P:phosphoenolpyruvate-dependent sugar phosphotransferase system"/>
    <property type="evidence" value="ECO:0007669"/>
    <property type="project" value="UniProtKB-KW"/>
</dbReference>
<dbReference type="PROSITE" id="PS01035">
    <property type="entry name" value="PTS_EIIB_TYPE_1_CYS"/>
    <property type="match status" value="1"/>
</dbReference>
<keyword evidence="1" id="KW-0813">Transport</keyword>
<keyword evidence="5" id="KW-0418">Kinase</keyword>
<evidence type="ECO:0000256" key="6">
    <source>
        <dbReference type="ARBA" id="ARBA00039021"/>
    </source>
</evidence>
<protein>
    <recommendedName>
        <fullName evidence="7">PTS system N-acetylmuramic acid-specific EIIBC component</fullName>
        <ecNumber evidence="6">2.7.1.192</ecNumber>
    </recommendedName>
    <alternativeName>
        <fullName evidence="8">EIIBC-MurNAc</fullName>
    </alternativeName>
</protein>
<evidence type="ECO:0000313" key="12">
    <source>
        <dbReference type="EMBL" id="EDS92433.1"/>
    </source>
</evidence>
<dbReference type="InterPro" id="IPR036878">
    <property type="entry name" value="Glu_permease_IIB"/>
</dbReference>
<accession>A0ABC9NQ62</accession>
<feature type="domain" description="PTS EIIB type-1" evidence="11">
    <location>
        <begin position="7"/>
        <end position="61"/>
    </location>
</feature>
<dbReference type="EMBL" id="ABKX01000003">
    <property type="protein sequence ID" value="EDS92433.1"/>
    <property type="molecule type" value="Genomic_DNA"/>
</dbReference>
<dbReference type="InterPro" id="IPR001996">
    <property type="entry name" value="PTS_IIB_1"/>
</dbReference>
<dbReference type="PANTHER" id="PTHR30175">
    <property type="entry name" value="PHOSPHOTRANSFERASE SYSTEM TRANSPORT PROTEIN"/>
    <property type="match status" value="1"/>
</dbReference>
<gene>
    <name evidence="12" type="ORF">ESCAB7627_1436</name>
</gene>
<keyword evidence="3 12" id="KW-0808">Transferase</keyword>
<comment type="caution">
    <text evidence="12">The sequence shown here is derived from an EMBL/GenBank/DDBJ whole genome shotgun (WGS) entry which is preliminary data.</text>
</comment>
<feature type="active site" description="Phosphocysteine intermediate; for EIIB activity" evidence="10">
    <location>
        <position position="29"/>
    </location>
</feature>
<evidence type="ECO:0000256" key="7">
    <source>
        <dbReference type="ARBA" id="ARBA00040399"/>
    </source>
</evidence>
<dbReference type="InterPro" id="IPR018113">
    <property type="entry name" value="PTrfase_EIIB_Cys"/>
</dbReference>
<dbReference type="InterPro" id="IPR050558">
    <property type="entry name" value="PTS_Sugar-Specific_Components"/>
</dbReference>
<evidence type="ECO:0000256" key="2">
    <source>
        <dbReference type="ARBA" id="ARBA00022597"/>
    </source>
</evidence>
<evidence type="ECO:0000256" key="9">
    <source>
        <dbReference type="ARBA" id="ARBA00048265"/>
    </source>
</evidence>
<comment type="catalytic activity">
    <reaction evidence="9">
        <text>N-acetyl-beta-D-muramate(out) + N(pros)-phospho-L-histidyl-[protein] = N-acetyl-beta-D-muramate 6-phosphate(in) + L-histidyl-[protein]</text>
        <dbReference type="Rhea" id="RHEA:33399"/>
        <dbReference type="Rhea" id="RHEA-COMP:9745"/>
        <dbReference type="Rhea" id="RHEA-COMP:9746"/>
        <dbReference type="ChEBI" id="CHEBI:29979"/>
        <dbReference type="ChEBI" id="CHEBI:58721"/>
        <dbReference type="ChEBI" id="CHEBI:64837"/>
        <dbReference type="ChEBI" id="CHEBI:64848"/>
        <dbReference type="EC" id="2.7.1.192"/>
    </reaction>
</comment>
<dbReference type="Pfam" id="PF00367">
    <property type="entry name" value="PTS_EIIB"/>
    <property type="match status" value="1"/>
</dbReference>
<dbReference type="Proteomes" id="UP000003042">
    <property type="component" value="Unassembled WGS sequence"/>
</dbReference>
<evidence type="ECO:0000313" key="13">
    <source>
        <dbReference type="Proteomes" id="UP000003042"/>
    </source>
</evidence>